<dbReference type="PATRIC" id="fig|1121865.3.peg.1906"/>
<dbReference type="OrthoDB" id="8704087at2"/>
<dbReference type="AlphaFoldDB" id="S1N2Z5"/>
<accession>S1N2Z5</accession>
<name>S1N2Z5_9ENTE</name>
<reference evidence="1 2" key="1">
    <citation type="submission" date="2013-03" db="EMBL/GenBank/DDBJ databases">
        <title>The Genome Sequence of Enterococcus columbae ATCC_51263 (PacBio/Illumina hybrid assembly).</title>
        <authorList>
            <consortium name="The Broad Institute Genomics Platform"/>
            <consortium name="The Broad Institute Genome Sequencing Center for Infectious Disease"/>
            <person name="Earl A."/>
            <person name="Russ C."/>
            <person name="Gilmore M."/>
            <person name="Surin D."/>
            <person name="Walker B."/>
            <person name="Young S."/>
            <person name="Zeng Q."/>
            <person name="Gargeya S."/>
            <person name="Fitzgerald M."/>
            <person name="Haas B."/>
            <person name="Abouelleil A."/>
            <person name="Allen A.W."/>
            <person name="Alvarado L."/>
            <person name="Arachchi H.M."/>
            <person name="Berlin A.M."/>
            <person name="Chapman S.B."/>
            <person name="Gainer-Dewar J."/>
            <person name="Goldberg J."/>
            <person name="Griggs A."/>
            <person name="Gujja S."/>
            <person name="Hansen M."/>
            <person name="Howarth C."/>
            <person name="Imamovic A."/>
            <person name="Ireland A."/>
            <person name="Larimer J."/>
            <person name="McCowan C."/>
            <person name="Murphy C."/>
            <person name="Pearson M."/>
            <person name="Poon T.W."/>
            <person name="Priest M."/>
            <person name="Roberts A."/>
            <person name="Saif S."/>
            <person name="Shea T."/>
            <person name="Sisk P."/>
            <person name="Sykes S."/>
            <person name="Wortman J."/>
            <person name="Nusbaum C."/>
            <person name="Birren B."/>
        </authorList>
    </citation>
    <scope>NUCLEOTIDE SEQUENCE [LARGE SCALE GENOMIC DNA]</scope>
    <source>
        <strain evidence="1 2">ATCC 51263</strain>
    </source>
</reference>
<dbReference type="eggNOG" id="ENOG5031VZX">
    <property type="taxonomic scope" value="Bacteria"/>
</dbReference>
<evidence type="ECO:0000313" key="1">
    <source>
        <dbReference type="EMBL" id="EOW79983.1"/>
    </source>
</evidence>
<organism evidence="1 2">
    <name type="scientific">Enterococcus columbae DSM 7374 = ATCC 51263</name>
    <dbReference type="NCBI Taxonomy" id="1121865"/>
    <lineage>
        <taxon>Bacteria</taxon>
        <taxon>Bacillati</taxon>
        <taxon>Bacillota</taxon>
        <taxon>Bacilli</taxon>
        <taxon>Lactobacillales</taxon>
        <taxon>Enterococcaceae</taxon>
        <taxon>Enterococcus</taxon>
    </lineage>
</organism>
<dbReference type="STRING" id="1121865.OMW_01961"/>
<dbReference type="RefSeq" id="WP_016184067.1">
    <property type="nucleotide sequence ID" value="NZ_JXKI01000012.1"/>
</dbReference>
<sequence length="253" mass="29796">MNSAIFVHMDTTSNVVLTRGLHADDFQRVIIHRPNNLLLLNPAISEGEFETHTGLKVIRGHYEVEQFFQMIARRKNNTDIRWIDFTDLTMVKELTPLEISELLYLGHMKTHLHSPFFYKLQNDFVYFDMGDDLLRVYYRYIDEFYRILAKKITAIIYQEVNDQRPFFRRKLIEVPTLPIDLVKELRELLKDGLAFNFPKAKLTSKAVEIPLYAVEEAGSRLSNQSLRQKEKVGTLTYLTKQAQWQLAIDPEWI</sequence>
<comment type="caution">
    <text evidence="1">The sequence shown here is derived from an EMBL/GenBank/DDBJ whole genome shotgun (WGS) entry which is preliminary data.</text>
</comment>
<keyword evidence="2" id="KW-1185">Reference proteome</keyword>
<dbReference type="EMBL" id="ASWJ01000011">
    <property type="protein sequence ID" value="EOW79983.1"/>
    <property type="molecule type" value="Genomic_DNA"/>
</dbReference>
<proteinExistence type="predicted"/>
<evidence type="ECO:0000313" key="2">
    <source>
        <dbReference type="Proteomes" id="UP000014113"/>
    </source>
</evidence>
<gene>
    <name evidence="1" type="ORF">I568_02334</name>
</gene>
<protein>
    <submittedName>
        <fullName evidence="1">Uncharacterized protein</fullName>
    </submittedName>
</protein>
<dbReference type="Proteomes" id="UP000014113">
    <property type="component" value="Unassembled WGS sequence"/>
</dbReference>